<name>A0AAP3WHH8_BACT4</name>
<dbReference type="EMBL" id="JAQNVG010000032">
    <property type="protein sequence ID" value="MDC2237602.1"/>
    <property type="molecule type" value="Genomic_DNA"/>
</dbReference>
<evidence type="ECO:0000313" key="1">
    <source>
        <dbReference type="EMBL" id="MDC2237602.1"/>
    </source>
</evidence>
<accession>A0AAP3WHH8</accession>
<evidence type="ECO:0000313" key="2">
    <source>
        <dbReference type="Proteomes" id="UP001217776"/>
    </source>
</evidence>
<dbReference type="Proteomes" id="UP001217776">
    <property type="component" value="Unassembled WGS sequence"/>
</dbReference>
<reference evidence="1" key="1">
    <citation type="submission" date="2022-10" db="EMBL/GenBank/DDBJ databases">
        <title>Human gut microbiome strain richness.</title>
        <authorList>
            <person name="Chen-Liaw A."/>
        </authorList>
    </citation>
    <scope>NUCLEOTIDE SEQUENCE</scope>
    <source>
        <strain evidence="1">1001283st1_A3_1001283B150304_161114</strain>
    </source>
</reference>
<proteinExistence type="predicted"/>
<gene>
    <name evidence="1" type="ORF">PO127_17825</name>
</gene>
<dbReference type="RefSeq" id="WP_256171244.1">
    <property type="nucleotide sequence ID" value="NZ_BAABXH010000001.1"/>
</dbReference>
<comment type="caution">
    <text evidence="1">The sequence shown here is derived from an EMBL/GenBank/DDBJ whole genome shotgun (WGS) entry which is preliminary data.</text>
</comment>
<dbReference type="AlphaFoldDB" id="A0AAP3WHH8"/>
<sequence>MERWLNYRKYTVDLHKMTVWFDEKHRIVCEKDADEVTKRCGWCY</sequence>
<protein>
    <submittedName>
        <fullName evidence="1">Uncharacterized protein</fullName>
    </submittedName>
</protein>
<organism evidence="1 2">
    <name type="scientific">Bacteroides thetaiotaomicron</name>
    <dbReference type="NCBI Taxonomy" id="818"/>
    <lineage>
        <taxon>Bacteria</taxon>
        <taxon>Pseudomonadati</taxon>
        <taxon>Bacteroidota</taxon>
        <taxon>Bacteroidia</taxon>
        <taxon>Bacteroidales</taxon>
        <taxon>Bacteroidaceae</taxon>
        <taxon>Bacteroides</taxon>
    </lineage>
</organism>